<dbReference type="Gene3D" id="3.60.15.10">
    <property type="entry name" value="Ribonuclease Z/Hydroxyacylglutathione hydrolase-like"/>
    <property type="match status" value="1"/>
</dbReference>
<evidence type="ECO:0000256" key="3">
    <source>
        <dbReference type="ARBA" id="ARBA00006861"/>
    </source>
</evidence>
<keyword evidence="4" id="KW-0963">Cytoplasm</keyword>
<comment type="caution">
    <text evidence="8">The sequence shown here is derived from an EMBL/GenBank/DDBJ whole genome shotgun (WGS) entry which is preliminary data.</text>
</comment>
<comment type="similarity">
    <text evidence="3">Belongs to the metallo-beta-lactamase superfamily. RNA-metabolizing metallo-beta-lactamase-like family. INTS9 subfamily.</text>
</comment>
<dbReference type="SUPFAM" id="SSF56281">
    <property type="entry name" value="Metallo-hydrolase/oxidoreductase"/>
    <property type="match status" value="1"/>
</dbReference>
<dbReference type="InterPro" id="IPR022712">
    <property type="entry name" value="Beta_Casp"/>
</dbReference>
<feature type="domain" description="Beta-Casp" evidence="7">
    <location>
        <begin position="327"/>
        <end position="455"/>
    </location>
</feature>
<dbReference type="InterPro" id="IPR036866">
    <property type="entry name" value="RibonucZ/Hydroxyglut_hydro"/>
</dbReference>
<accession>A0A267EB16</accession>
<comment type="subcellular location">
    <subcellularLocation>
        <location evidence="2">Cytoplasm</location>
    </subcellularLocation>
    <subcellularLocation>
        <location evidence="1">Nucleus</location>
    </subcellularLocation>
</comment>
<evidence type="ECO:0000256" key="6">
    <source>
        <dbReference type="SAM" id="MobiDB-lite"/>
    </source>
</evidence>
<name>A0A267EB16_9PLAT</name>
<evidence type="ECO:0000256" key="4">
    <source>
        <dbReference type="ARBA" id="ARBA00022490"/>
    </source>
</evidence>
<dbReference type="PANTHER" id="PTHR46094">
    <property type="entry name" value="INTEGRATOR COMPLEX SUBUNIT 9"/>
    <property type="match status" value="1"/>
</dbReference>
<dbReference type="InterPro" id="IPR001279">
    <property type="entry name" value="Metallo-B-lactamas"/>
</dbReference>
<dbReference type="InterPro" id="IPR027074">
    <property type="entry name" value="Integrator_9su"/>
</dbReference>
<evidence type="ECO:0000256" key="1">
    <source>
        <dbReference type="ARBA" id="ARBA00004123"/>
    </source>
</evidence>
<keyword evidence="9" id="KW-1185">Reference proteome</keyword>
<feature type="region of interest" description="Disordered" evidence="6">
    <location>
        <begin position="561"/>
        <end position="582"/>
    </location>
</feature>
<dbReference type="GO" id="GO:0034472">
    <property type="term" value="P:snRNA 3'-end processing"/>
    <property type="evidence" value="ECO:0007669"/>
    <property type="project" value="TreeGrafter"/>
</dbReference>
<dbReference type="EMBL" id="NIVC01002435">
    <property type="protein sequence ID" value="PAA57892.1"/>
    <property type="molecule type" value="Genomic_DNA"/>
</dbReference>
<evidence type="ECO:0000313" key="8">
    <source>
        <dbReference type="EMBL" id="PAA57892.1"/>
    </source>
</evidence>
<dbReference type="Gene3D" id="3.40.50.10890">
    <property type="match status" value="1"/>
</dbReference>
<protein>
    <recommendedName>
        <fullName evidence="7">Beta-Casp domain-containing protein</fullName>
    </recommendedName>
</protein>
<keyword evidence="5" id="KW-0539">Nucleus</keyword>
<proteinExistence type="inferred from homology"/>
<dbReference type="STRING" id="282301.A0A267EB16"/>
<evidence type="ECO:0000259" key="7">
    <source>
        <dbReference type="SMART" id="SM01027"/>
    </source>
</evidence>
<organism evidence="8 9">
    <name type="scientific">Macrostomum lignano</name>
    <dbReference type="NCBI Taxonomy" id="282301"/>
    <lineage>
        <taxon>Eukaryota</taxon>
        <taxon>Metazoa</taxon>
        <taxon>Spiralia</taxon>
        <taxon>Lophotrochozoa</taxon>
        <taxon>Platyhelminthes</taxon>
        <taxon>Rhabditophora</taxon>
        <taxon>Macrostomorpha</taxon>
        <taxon>Macrostomida</taxon>
        <taxon>Macrostomidae</taxon>
        <taxon>Macrostomum</taxon>
    </lineage>
</organism>
<evidence type="ECO:0000256" key="5">
    <source>
        <dbReference type="ARBA" id="ARBA00023242"/>
    </source>
</evidence>
<dbReference type="Proteomes" id="UP000215902">
    <property type="component" value="Unassembled WGS sequence"/>
</dbReference>
<evidence type="ECO:0000256" key="2">
    <source>
        <dbReference type="ARBA" id="ARBA00004496"/>
    </source>
</evidence>
<gene>
    <name evidence="8" type="ORF">BOX15_Mlig010971g2</name>
</gene>
<sequence length="682" mass="74706">KSLSLLQKIQNYLPSVEMLIKNLSPNPANPVYLVEFCSTRLLLDCPLDFGPLLRCCPRHPLLVGEASHQPAAEAEGKAWPGDSARPDGLPFKTVEGVELLDAPPCVSMPFSTKHCPVVWSTVDAVLISSYHAILGIPYLTGCTDFAGRIFATEPSIEFGRQILEDLANSVDQLPHCGKLEDVVKRLREAGHPLADQAENWMPVFTAAQVQSAFDSVQRVSFNQRVQLLNDLLLTPVSSGFCIGGCNWLIESDFHRMAYMSASSQWTCHPLPMSWQALVGCDLLLFNGACLLPGQTPDRSVEDICSALVTVLSQGGSALFPCRPCGVLFDLLESISNHLDAKGMRRYPMYLVSARAKNSLSFADICGEWLSAERQKRLYTADVPFGHAEMLQQNQLQQFSSLGSDFGRQCSQPCIVFATDPCLRLGEAVHLAAAWGRDRPNALFLTDPQFADVQTLAPFQPLAMPVHRFTMDMRMQPSQAADVLSLLRCGRLVMPEAYRRLDCHGGCPVSYSQYLSVMQFPLDSSDQLLELSPALARTVRPVRVGDRQLALLEGEVTMGRSGRRRLEPLSEAAKSSGSTGGAVGFGSGSELKPLLAAVESSQTAKPLLTGQLRPEELVRQLRARNFPSAKHELAEDGSWSIFLEVGHQEALITGSAVATHVYCDDEKIRLVVRESLLACLVLV</sequence>
<feature type="non-terminal residue" evidence="8">
    <location>
        <position position="1"/>
    </location>
</feature>
<dbReference type="GO" id="GO:0005737">
    <property type="term" value="C:cytoplasm"/>
    <property type="evidence" value="ECO:0007669"/>
    <property type="project" value="UniProtKB-SubCell"/>
</dbReference>
<dbReference type="PANTHER" id="PTHR46094:SF1">
    <property type="entry name" value="INTEGRATOR COMPLEX SUBUNIT 9"/>
    <property type="match status" value="1"/>
</dbReference>
<reference evidence="8 9" key="1">
    <citation type="submission" date="2017-06" db="EMBL/GenBank/DDBJ databases">
        <title>A platform for efficient transgenesis in Macrostomum lignano, a flatworm model organism for stem cell research.</title>
        <authorList>
            <person name="Berezikov E."/>
        </authorList>
    </citation>
    <scope>NUCLEOTIDE SEQUENCE [LARGE SCALE GENOMIC DNA]</scope>
    <source>
        <strain evidence="8">DV1</strain>
        <tissue evidence="8">Whole organism</tissue>
    </source>
</reference>
<dbReference type="AlphaFoldDB" id="A0A267EB16"/>
<dbReference type="OrthoDB" id="5600060at2759"/>
<dbReference type="SMART" id="SM01027">
    <property type="entry name" value="Beta-Casp"/>
    <property type="match status" value="1"/>
</dbReference>
<dbReference type="GO" id="GO:0032039">
    <property type="term" value="C:integrator complex"/>
    <property type="evidence" value="ECO:0007669"/>
    <property type="project" value="InterPro"/>
</dbReference>
<evidence type="ECO:0000313" key="9">
    <source>
        <dbReference type="Proteomes" id="UP000215902"/>
    </source>
</evidence>
<dbReference type="Pfam" id="PF16661">
    <property type="entry name" value="Lactamase_B_6"/>
    <property type="match status" value="1"/>
</dbReference>